<reference evidence="1" key="1">
    <citation type="submission" date="2018-02" db="EMBL/GenBank/DDBJ databases">
        <title>Rhizophora mucronata_Transcriptome.</title>
        <authorList>
            <person name="Meera S.P."/>
            <person name="Sreeshan A."/>
            <person name="Augustine A."/>
        </authorList>
    </citation>
    <scope>NUCLEOTIDE SEQUENCE</scope>
    <source>
        <tissue evidence="1">Leaf</tissue>
    </source>
</reference>
<sequence length="25" mass="2855">MSLTFAQAHKLVAKTKSNDTIKFKF</sequence>
<proteinExistence type="predicted"/>
<dbReference type="EMBL" id="GGEC01074393">
    <property type="protein sequence ID" value="MBX54877.1"/>
    <property type="molecule type" value="Transcribed_RNA"/>
</dbReference>
<evidence type="ECO:0000313" key="1">
    <source>
        <dbReference type="EMBL" id="MBX54877.1"/>
    </source>
</evidence>
<name>A0A2P2PJJ4_RHIMU</name>
<accession>A0A2P2PJJ4</accession>
<dbReference type="AlphaFoldDB" id="A0A2P2PJJ4"/>
<protein>
    <submittedName>
        <fullName evidence="1">Uncharacterized protein</fullName>
    </submittedName>
</protein>
<organism evidence="1">
    <name type="scientific">Rhizophora mucronata</name>
    <name type="common">Asiatic mangrove</name>
    <dbReference type="NCBI Taxonomy" id="61149"/>
    <lineage>
        <taxon>Eukaryota</taxon>
        <taxon>Viridiplantae</taxon>
        <taxon>Streptophyta</taxon>
        <taxon>Embryophyta</taxon>
        <taxon>Tracheophyta</taxon>
        <taxon>Spermatophyta</taxon>
        <taxon>Magnoliopsida</taxon>
        <taxon>eudicotyledons</taxon>
        <taxon>Gunneridae</taxon>
        <taxon>Pentapetalae</taxon>
        <taxon>rosids</taxon>
        <taxon>fabids</taxon>
        <taxon>Malpighiales</taxon>
        <taxon>Rhizophoraceae</taxon>
        <taxon>Rhizophora</taxon>
    </lineage>
</organism>